<dbReference type="Proteomes" id="UP000178315">
    <property type="component" value="Unassembled WGS sequence"/>
</dbReference>
<dbReference type="PANTHER" id="PTHR35024:SF4">
    <property type="entry name" value="POLYMER-FORMING CYTOSKELETAL PROTEIN"/>
    <property type="match status" value="1"/>
</dbReference>
<comment type="caution">
    <text evidence="2">The sequence shown here is derived from an EMBL/GenBank/DDBJ whole genome shotgun (WGS) entry which is preliminary data.</text>
</comment>
<dbReference type="InterPro" id="IPR007607">
    <property type="entry name" value="BacA/B"/>
</dbReference>
<evidence type="ECO:0000313" key="3">
    <source>
        <dbReference type="Proteomes" id="UP000178315"/>
    </source>
</evidence>
<comment type="similarity">
    <text evidence="1">Belongs to the bactofilin family.</text>
</comment>
<name>A0A1G2AAE0_9BACT</name>
<sequence>MFKKIAKQGGDIQFDDVETIIGPSVKLEGEFQSKGNVMVSGVLIGKLETSENVRIETSAQIEGDITAREAIIAGNVHGNIIIAQHLSLLSSAKITGDITAGSIAIQQGAQMNGKCSMVATVEPKPADVKQNAASVMQDTTELL</sequence>
<dbReference type="AlphaFoldDB" id="A0A1G2AAE0"/>
<proteinExistence type="inferred from homology"/>
<evidence type="ECO:0000313" key="2">
    <source>
        <dbReference type="EMBL" id="OGY73000.1"/>
    </source>
</evidence>
<dbReference type="PANTHER" id="PTHR35024">
    <property type="entry name" value="HYPOTHETICAL CYTOSOLIC PROTEIN"/>
    <property type="match status" value="1"/>
</dbReference>
<accession>A0A1G2AAE0</accession>
<evidence type="ECO:0000256" key="1">
    <source>
        <dbReference type="ARBA" id="ARBA00044755"/>
    </source>
</evidence>
<dbReference type="Pfam" id="PF04519">
    <property type="entry name" value="Bactofilin"/>
    <property type="match status" value="1"/>
</dbReference>
<gene>
    <name evidence="2" type="ORF">A3H61_04190</name>
</gene>
<evidence type="ECO:0008006" key="4">
    <source>
        <dbReference type="Google" id="ProtNLM"/>
    </source>
</evidence>
<reference evidence="2 3" key="1">
    <citation type="journal article" date="2016" name="Nat. Commun.">
        <title>Thousands of microbial genomes shed light on interconnected biogeochemical processes in an aquifer system.</title>
        <authorList>
            <person name="Anantharaman K."/>
            <person name="Brown C.T."/>
            <person name="Hug L.A."/>
            <person name="Sharon I."/>
            <person name="Castelle C.J."/>
            <person name="Probst A.J."/>
            <person name="Thomas B.C."/>
            <person name="Singh A."/>
            <person name="Wilkins M.J."/>
            <person name="Karaoz U."/>
            <person name="Brodie E.L."/>
            <person name="Williams K.H."/>
            <person name="Hubbard S.S."/>
            <person name="Banfield J.F."/>
        </authorList>
    </citation>
    <scope>NUCLEOTIDE SEQUENCE [LARGE SCALE GENOMIC DNA]</scope>
</reference>
<organism evidence="2 3">
    <name type="scientific">Candidatus Jacksonbacteria bacterium RIFCSPLOWO2_02_FULL_44_20</name>
    <dbReference type="NCBI Taxonomy" id="1798460"/>
    <lineage>
        <taxon>Bacteria</taxon>
        <taxon>Candidatus Jacksoniibacteriota</taxon>
    </lineage>
</organism>
<dbReference type="EMBL" id="MHJU01000019">
    <property type="protein sequence ID" value="OGY73000.1"/>
    <property type="molecule type" value="Genomic_DNA"/>
</dbReference>
<protein>
    <recommendedName>
        <fullName evidence="4">Cell shape determination protein CcmA</fullName>
    </recommendedName>
</protein>